<dbReference type="Proteomes" id="UP000011728">
    <property type="component" value="Chromosome"/>
</dbReference>
<dbReference type="OrthoDB" id="1907871at2"/>
<evidence type="ECO:0008006" key="4">
    <source>
        <dbReference type="Google" id="ProtNLM"/>
    </source>
</evidence>
<dbReference type="KEGG" id="csr:Cspa_c27270"/>
<dbReference type="AlphaFoldDB" id="M1MYK2"/>
<evidence type="ECO:0000313" key="2">
    <source>
        <dbReference type="EMBL" id="AGF56492.1"/>
    </source>
</evidence>
<feature type="transmembrane region" description="Helical" evidence="1">
    <location>
        <begin position="14"/>
        <end position="35"/>
    </location>
</feature>
<dbReference type="EMBL" id="CP004121">
    <property type="protein sequence ID" value="AGF56492.1"/>
    <property type="molecule type" value="Genomic_DNA"/>
</dbReference>
<keyword evidence="1" id="KW-0812">Transmembrane</keyword>
<sequence>MKYKKTGFTIIESLVYTFLTTMILASGISLFISIYKSYVDAMNLSIKYNDCQNFFNNLDSIVSDGYREILVLDNNTVLFSNNNVNDNLDKVIKSNEGKIYVKYMRNNSVETIKTVLDDIDNMEIKKNGKLIYFIIHDKDGKEFIKCF</sequence>
<proteinExistence type="predicted"/>
<dbReference type="RefSeq" id="WP_015392811.1">
    <property type="nucleotide sequence ID" value="NZ_AOIF01000097.1"/>
</dbReference>
<organism evidence="2 3">
    <name type="scientific">Clostridium saccharoperbutylacetonicum N1-4(HMT)</name>
    <dbReference type="NCBI Taxonomy" id="931276"/>
    <lineage>
        <taxon>Bacteria</taxon>
        <taxon>Bacillati</taxon>
        <taxon>Bacillota</taxon>
        <taxon>Clostridia</taxon>
        <taxon>Eubacteriales</taxon>
        <taxon>Clostridiaceae</taxon>
        <taxon>Clostridium</taxon>
    </lineage>
</organism>
<keyword evidence="3" id="KW-1185">Reference proteome</keyword>
<dbReference type="eggNOG" id="ENOG5030GGV">
    <property type="taxonomic scope" value="Bacteria"/>
</dbReference>
<keyword evidence="1" id="KW-0472">Membrane</keyword>
<evidence type="ECO:0000256" key="1">
    <source>
        <dbReference type="SAM" id="Phobius"/>
    </source>
</evidence>
<keyword evidence="1" id="KW-1133">Transmembrane helix</keyword>
<evidence type="ECO:0000313" key="3">
    <source>
        <dbReference type="Proteomes" id="UP000011728"/>
    </source>
</evidence>
<gene>
    <name evidence="2" type="ORF">Cspa_c27270</name>
</gene>
<protein>
    <recommendedName>
        <fullName evidence="4">Prepilin-type N-terminal cleavage/methylation domain-containing protein</fullName>
    </recommendedName>
</protein>
<reference evidence="2 3" key="1">
    <citation type="submission" date="2013-02" db="EMBL/GenBank/DDBJ databases">
        <title>Genome sequence of Clostridium saccharoperbutylacetonicum N1-4(HMT).</title>
        <authorList>
            <person name="Poehlein A."/>
            <person name="Daniel R."/>
        </authorList>
    </citation>
    <scope>NUCLEOTIDE SEQUENCE [LARGE SCALE GENOMIC DNA]</scope>
    <source>
        <strain evidence="3">N1-4(HMT)</strain>
    </source>
</reference>
<accession>M1MYK2</accession>
<name>M1MYK2_9CLOT</name>
<dbReference type="PATRIC" id="fig|931276.5.peg.2739"/>
<dbReference type="STRING" id="36745.CLSAP_24750"/>
<dbReference type="HOGENOM" id="CLU_1701210_0_0_9"/>